<comment type="caution">
    <text evidence="2">The sequence shown here is derived from an EMBL/GenBank/DDBJ whole genome shotgun (WGS) entry which is preliminary data.</text>
</comment>
<dbReference type="InterPro" id="IPR018666">
    <property type="entry name" value="DUF2125"/>
</dbReference>
<evidence type="ECO:0000256" key="1">
    <source>
        <dbReference type="SAM" id="MobiDB-lite"/>
    </source>
</evidence>
<evidence type="ECO:0008006" key="4">
    <source>
        <dbReference type="Google" id="ProtNLM"/>
    </source>
</evidence>
<reference evidence="2 3" key="1">
    <citation type="submission" date="2018-07" db="EMBL/GenBank/DDBJ databases">
        <title>Genomic Encyclopedia of Type Strains, Phase III (KMG-III): the genomes of soil and plant-associated and newly described type strains.</title>
        <authorList>
            <person name="Whitman W."/>
        </authorList>
    </citation>
    <scope>NUCLEOTIDE SEQUENCE [LARGE SCALE GENOMIC DNA]</scope>
    <source>
        <strain evidence="2 3">CECT 8488</strain>
    </source>
</reference>
<evidence type="ECO:0000313" key="3">
    <source>
        <dbReference type="Proteomes" id="UP000256845"/>
    </source>
</evidence>
<dbReference type="AlphaFoldDB" id="A0A3D9HQ91"/>
<evidence type="ECO:0000313" key="2">
    <source>
        <dbReference type="EMBL" id="RED51565.1"/>
    </source>
</evidence>
<dbReference type="EMBL" id="QRDW01000003">
    <property type="protein sequence ID" value="RED51565.1"/>
    <property type="molecule type" value="Genomic_DNA"/>
</dbReference>
<accession>A0A3D9HQ91</accession>
<protein>
    <recommendedName>
        <fullName evidence="4">DUF2125 domain-containing protein</fullName>
    </recommendedName>
</protein>
<dbReference type="Proteomes" id="UP000256845">
    <property type="component" value="Unassembled WGS sequence"/>
</dbReference>
<dbReference type="Pfam" id="PF09898">
    <property type="entry name" value="DUF2125"/>
    <property type="match status" value="1"/>
</dbReference>
<dbReference type="OrthoDB" id="8478166at2"/>
<organism evidence="2 3">
    <name type="scientific">Aestuariispira insulae</name>
    <dbReference type="NCBI Taxonomy" id="1461337"/>
    <lineage>
        <taxon>Bacteria</taxon>
        <taxon>Pseudomonadati</taxon>
        <taxon>Pseudomonadota</taxon>
        <taxon>Alphaproteobacteria</taxon>
        <taxon>Rhodospirillales</taxon>
        <taxon>Kiloniellaceae</taxon>
        <taxon>Aestuariispira</taxon>
    </lineage>
</organism>
<keyword evidence="3" id="KW-1185">Reference proteome</keyword>
<proteinExistence type="predicted"/>
<feature type="region of interest" description="Disordered" evidence="1">
    <location>
        <begin position="345"/>
        <end position="383"/>
    </location>
</feature>
<name>A0A3D9HQ91_9PROT</name>
<sequence length="383" mass="41733">MNVSRQARIAMACLGAALVGYLCWWGFAAWQMRTIVLSQFDDWRANGLHVGGDNPDFGGFPFAIRLDFANLEITHPQHQWQWIARDLELEARPWNLRSLNLHLGGTQRTTVPVNGRLLILEWRADRADFLASIGDGGRLERIDVAMDHLTATTPRKPFFFRMAALALALDFNPVPEPGSDPAFAELMLSVRALDLPDILSKPMGSRIERFSTRMLIREIVPSLELQAGLTGWRNAGGALEIPQLSIAWAGLEGDMAGRLTLDDYFRPEGAFEASVAGLPQALLNLGDAGLIPKKTAGLAAAGAQFFAVDRNAAGQPSVTLPVSLRNGGLFLGPLKMAGIPSLLGLEPESEPAREPDLPDGLPSADHLAEPPVFRIPEARRESK</sequence>
<gene>
    <name evidence="2" type="ORF">DFP90_103368</name>
</gene>
<dbReference type="RefSeq" id="WP_115936439.1">
    <property type="nucleotide sequence ID" value="NZ_QRDW01000003.1"/>
</dbReference>